<feature type="compositionally biased region" description="Acidic residues" evidence="1">
    <location>
        <begin position="58"/>
        <end position="71"/>
    </location>
</feature>
<feature type="region of interest" description="Disordered" evidence="1">
    <location>
        <begin position="1013"/>
        <end position="1039"/>
    </location>
</feature>
<evidence type="ECO:0000313" key="4">
    <source>
        <dbReference type="EnsemblFungi" id="EJT80226"/>
    </source>
</evidence>
<dbReference type="GO" id="GO:0008278">
    <property type="term" value="C:cohesin complex"/>
    <property type="evidence" value="ECO:0007669"/>
    <property type="project" value="TreeGrafter"/>
</dbReference>
<dbReference type="InterPro" id="IPR013721">
    <property type="entry name" value="STAG"/>
</dbReference>
<dbReference type="PROSITE" id="PS51425">
    <property type="entry name" value="SCD"/>
    <property type="match status" value="1"/>
</dbReference>
<keyword evidence="5" id="KW-1185">Reference proteome</keyword>
<reference evidence="3" key="3">
    <citation type="submission" date="2010-09" db="EMBL/GenBank/DDBJ databases">
        <title>Annotation of Gaeumannomyces graminis var. tritici R3-111a-1.</title>
        <authorList>
            <consortium name="The Broad Institute Genome Sequencing Platform"/>
            <person name="Ma L.-J."/>
            <person name="Dead R."/>
            <person name="Young S.K."/>
            <person name="Zeng Q."/>
            <person name="Gargeya S."/>
            <person name="Fitzgerald M."/>
            <person name="Haas B."/>
            <person name="Abouelleil A."/>
            <person name="Alvarado L."/>
            <person name="Arachchi H.M."/>
            <person name="Berlin A."/>
            <person name="Brown A."/>
            <person name="Chapman S.B."/>
            <person name="Chen Z."/>
            <person name="Dunbar C."/>
            <person name="Freedman E."/>
            <person name="Gearin G."/>
            <person name="Gellesch M."/>
            <person name="Goldberg J."/>
            <person name="Griggs A."/>
            <person name="Gujja S."/>
            <person name="Heiman D."/>
            <person name="Howarth C."/>
            <person name="Larson L."/>
            <person name="Lui A."/>
            <person name="MacDonald P.J.P."/>
            <person name="Mehta T."/>
            <person name="Montmayeur A."/>
            <person name="Murphy C."/>
            <person name="Neiman D."/>
            <person name="Pearson M."/>
            <person name="Priest M."/>
            <person name="Roberts A."/>
            <person name="Saif S."/>
            <person name="Shea T."/>
            <person name="Shenoy N."/>
            <person name="Sisk P."/>
            <person name="Stolte C."/>
            <person name="Sykes S."/>
            <person name="Yandava C."/>
            <person name="Wortman J."/>
            <person name="Nusbaum C."/>
            <person name="Birren B."/>
        </authorList>
    </citation>
    <scope>NUCLEOTIDE SEQUENCE</scope>
    <source>
        <strain evidence="3">R3-111a-1</strain>
    </source>
</reference>
<feature type="domain" description="SCD" evidence="2">
    <location>
        <begin position="381"/>
        <end position="464"/>
    </location>
</feature>
<dbReference type="InterPro" id="IPR016024">
    <property type="entry name" value="ARM-type_fold"/>
</dbReference>
<dbReference type="Pfam" id="PF21581">
    <property type="entry name" value="SCD"/>
    <property type="match status" value="1"/>
</dbReference>
<dbReference type="InterPro" id="IPR039662">
    <property type="entry name" value="Cohesin_Scc3/SA"/>
</dbReference>
<organism evidence="3">
    <name type="scientific">Gaeumannomyces tritici (strain R3-111a-1)</name>
    <name type="common">Wheat and barley take-all root rot fungus</name>
    <name type="synonym">Gaeumannomyces graminis var. tritici</name>
    <dbReference type="NCBI Taxonomy" id="644352"/>
    <lineage>
        <taxon>Eukaryota</taxon>
        <taxon>Fungi</taxon>
        <taxon>Dikarya</taxon>
        <taxon>Ascomycota</taxon>
        <taxon>Pezizomycotina</taxon>
        <taxon>Sordariomycetes</taxon>
        <taxon>Sordariomycetidae</taxon>
        <taxon>Magnaporthales</taxon>
        <taxon>Magnaporthaceae</taxon>
        <taxon>Gaeumannomyces</taxon>
    </lineage>
</organism>
<dbReference type="GO" id="GO:0007062">
    <property type="term" value="P:sister chromatid cohesion"/>
    <property type="evidence" value="ECO:0007669"/>
    <property type="project" value="UniProtKB-ARBA"/>
</dbReference>
<reference evidence="4" key="5">
    <citation type="submission" date="2018-04" db="UniProtKB">
        <authorList>
            <consortium name="EnsemblFungi"/>
        </authorList>
    </citation>
    <scope>IDENTIFICATION</scope>
    <source>
        <strain evidence="4">R3-111a-1</strain>
    </source>
</reference>
<dbReference type="InterPro" id="IPR011989">
    <property type="entry name" value="ARM-like"/>
</dbReference>
<sequence>MLSARQPLMEASDNNATASPAPEDGSRRSRSGRVVRAPSKFTPEAAPAAGKRKRPEDHDDDDDDDDTDDDDNQGHGNGENLENEPPASDSELSDPDDDIDDPDDQDHAAIAGHARSKKRRPASSNKVKKPAAKKPKINGSTPTYAADLPSRPKKAARVAIVDNDGEGLYADVFGSGARADDVAGRWYTSYNEDKAAAVKDLVNCVLQAAGCQHQISEDDVNDPDNCENRLAELQSLYEDQQLAEYPLIAKSRTTRSFRTLLVEFFGSLITVLHETQALYEDEALMENIARWVATMSSSTLRPFRHTATTVSLAMHYALVNVTRKVDERIIKITQQLESEKGRRKDKASRDKIASLQASLDEANQHREVCGTQMTDLFETIFVHRYRDIDVRIRTECVEALGTWIYLLPTVYMEPEYLRYLGWMLTDTNPGTRAEVLRQLARIFKRDAEKLGHFIERFRDRLVEMCTRDTDVAVRVAAISVIDCLRVQEMLQPDDIDQIGKLIIDADVRIRKAVSDFFVLGIEDSVELKIQEIGGSEALEEVFEQDQDAYDSPRKDWIKIKCLAEMLAGYAADEEPAPPRTEAVEIATDVIEPAFTETRVTLASQALFEKLPEVSNWEIIAGYLLFDHSVSQASKSRSKSKPTEATFRAAVAPEGEEEAILLEVLAAAVQLNLAQNVEHDRHRKRPARTADGEVPEGTAVHLADAIPRLLNKYGAEASTARIVLGLHHHLDLEVFLQLRQDTTTYARLLDEICAQFLRHADSAVIFQATRALLVAQRHEELKELAERKIEDLWQNIVASLRRFDRSTELSVRGNLDENVLLQLITVVMKISKLASICHCVQVLEAEGESDESKSPAINILANMVYRGRLGEVNDDIDNIEDELTVYTIKACNFYFVWKTHDIRTAIQNNSDIPDPEISKLSYLRQAYDTNLVHTFSSRGGYDDLRLFATGNLCDLQLLCASIGTAVATCGDLDRYTGLKVLVRETDPGQVSEIIAIYDTAERLYGQRARRQLGDAAADDDPLDEDVLSDDEAEADKGRTDEGRRVAELRAEKNLCDIAAKLVMIVRARMIDQSGPRAGRLRRRLLRNQHRLGPNFKAVVAFLDESKDPETVGAGAGDRKKSRSAAAKGKLPAIATAAAAAAAAADSAGGRKQHLSDEMVTADDIEDDEPEPEEGTVEDLRRRELLDDPIEDEPEEEDEDEGGGGGGNDGMDEDSVIGD</sequence>
<dbReference type="InterPro" id="IPR020839">
    <property type="entry name" value="SCD"/>
</dbReference>
<dbReference type="EMBL" id="GL385395">
    <property type="protein sequence ID" value="EJT80226.1"/>
    <property type="molecule type" value="Genomic_DNA"/>
</dbReference>
<dbReference type="GO" id="GO:0003682">
    <property type="term" value="F:chromatin binding"/>
    <property type="evidence" value="ECO:0007669"/>
    <property type="project" value="TreeGrafter"/>
</dbReference>
<dbReference type="VEuPathDB" id="FungiDB:GGTG_00229"/>
<reference evidence="4" key="4">
    <citation type="journal article" date="2015" name="G3 (Bethesda)">
        <title>Genome sequences of three phytopathogenic species of the Magnaporthaceae family of fungi.</title>
        <authorList>
            <person name="Okagaki L.H."/>
            <person name="Nunes C.C."/>
            <person name="Sailsbery J."/>
            <person name="Clay B."/>
            <person name="Brown D."/>
            <person name="John T."/>
            <person name="Oh Y."/>
            <person name="Young N."/>
            <person name="Fitzgerald M."/>
            <person name="Haas B.J."/>
            <person name="Zeng Q."/>
            <person name="Young S."/>
            <person name="Adiconis X."/>
            <person name="Fan L."/>
            <person name="Levin J.Z."/>
            <person name="Mitchell T.K."/>
            <person name="Okubara P.A."/>
            <person name="Farman M.L."/>
            <person name="Kohn L.M."/>
            <person name="Birren B."/>
            <person name="Ma L.-J."/>
            <person name="Dean R.A."/>
        </authorList>
    </citation>
    <scope>NUCLEOTIDE SEQUENCE</scope>
    <source>
        <strain evidence="4">R3-111a-1</strain>
    </source>
</reference>
<dbReference type="OrthoDB" id="498590at2759"/>
<evidence type="ECO:0000256" key="1">
    <source>
        <dbReference type="SAM" id="MobiDB-lite"/>
    </source>
</evidence>
<feature type="compositionally biased region" description="Acidic residues" evidence="1">
    <location>
        <begin position="1158"/>
        <end position="1175"/>
    </location>
</feature>
<evidence type="ECO:0000259" key="2">
    <source>
        <dbReference type="PROSITE" id="PS51425"/>
    </source>
</evidence>
<dbReference type="PANTHER" id="PTHR11199">
    <property type="entry name" value="STROMAL ANTIGEN"/>
    <property type="match status" value="1"/>
</dbReference>
<reference evidence="5" key="1">
    <citation type="submission" date="2010-07" db="EMBL/GenBank/DDBJ databases">
        <title>The genome sequence of Gaeumannomyces graminis var. tritici strain R3-111a-1.</title>
        <authorList>
            <consortium name="The Broad Institute Genome Sequencing Platform"/>
            <person name="Ma L.-J."/>
            <person name="Dead R."/>
            <person name="Young S."/>
            <person name="Zeng Q."/>
            <person name="Koehrsen M."/>
            <person name="Alvarado L."/>
            <person name="Berlin A."/>
            <person name="Chapman S.B."/>
            <person name="Chen Z."/>
            <person name="Freedman E."/>
            <person name="Gellesch M."/>
            <person name="Goldberg J."/>
            <person name="Griggs A."/>
            <person name="Gujja S."/>
            <person name="Heilman E.R."/>
            <person name="Heiman D."/>
            <person name="Hepburn T."/>
            <person name="Howarth C."/>
            <person name="Jen D."/>
            <person name="Larson L."/>
            <person name="Mehta T."/>
            <person name="Neiman D."/>
            <person name="Pearson M."/>
            <person name="Roberts A."/>
            <person name="Saif S."/>
            <person name="Shea T."/>
            <person name="Shenoy N."/>
            <person name="Sisk P."/>
            <person name="Stolte C."/>
            <person name="Sykes S."/>
            <person name="Walk T."/>
            <person name="White J."/>
            <person name="Yandava C."/>
            <person name="Haas B."/>
            <person name="Nusbaum C."/>
            <person name="Birren B."/>
        </authorList>
    </citation>
    <scope>NUCLEOTIDE SEQUENCE [LARGE SCALE GENOMIC DNA]</scope>
    <source>
        <strain evidence="5">R3-111a-1</strain>
    </source>
</reference>
<feature type="compositionally biased region" description="Acidic residues" evidence="1">
    <location>
        <begin position="1185"/>
        <end position="1200"/>
    </location>
</feature>
<dbReference type="EnsemblFungi" id="EJT80226">
    <property type="protein sequence ID" value="EJT80226"/>
    <property type="gene ID" value="GGTG_00229"/>
</dbReference>
<dbReference type="RefSeq" id="XP_009216235.1">
    <property type="nucleotide sequence ID" value="XM_009217971.1"/>
</dbReference>
<dbReference type="GeneID" id="20340687"/>
<name>J3NG36_GAET3</name>
<dbReference type="InterPro" id="IPR056396">
    <property type="entry name" value="HEAT_SCC3-SA"/>
</dbReference>
<evidence type="ECO:0000313" key="5">
    <source>
        <dbReference type="Proteomes" id="UP000006039"/>
    </source>
</evidence>
<dbReference type="AlphaFoldDB" id="J3NG36"/>
<feature type="compositionally biased region" description="Acidic residues" evidence="1">
    <location>
        <begin position="1015"/>
        <end position="1032"/>
    </location>
</feature>
<evidence type="ECO:0000313" key="3">
    <source>
        <dbReference type="EMBL" id="EJT80226.1"/>
    </source>
</evidence>
<feature type="compositionally biased region" description="Acidic residues" evidence="1">
    <location>
        <begin position="1208"/>
        <end position="1217"/>
    </location>
</feature>
<gene>
    <name evidence="4" type="primary">20340687</name>
    <name evidence="3" type="ORF">GGTG_00229</name>
</gene>
<dbReference type="STRING" id="644352.J3NG36"/>
<feature type="compositionally biased region" description="Basic residues" evidence="1">
    <location>
        <begin position="114"/>
        <end position="136"/>
    </location>
</feature>
<dbReference type="Pfam" id="PF08514">
    <property type="entry name" value="STAG"/>
    <property type="match status" value="1"/>
</dbReference>
<feature type="region of interest" description="Disordered" evidence="1">
    <location>
        <begin position="1"/>
        <end position="150"/>
    </location>
</feature>
<dbReference type="Proteomes" id="UP000006039">
    <property type="component" value="Unassembled WGS sequence"/>
</dbReference>
<dbReference type="GO" id="GO:0000785">
    <property type="term" value="C:chromatin"/>
    <property type="evidence" value="ECO:0007669"/>
    <property type="project" value="TreeGrafter"/>
</dbReference>
<protein>
    <recommendedName>
        <fullName evidence="2">SCD domain-containing protein</fullName>
    </recommendedName>
</protein>
<feature type="compositionally biased region" description="Low complexity" evidence="1">
    <location>
        <begin position="1139"/>
        <end position="1148"/>
    </location>
</feature>
<feature type="region of interest" description="Disordered" evidence="1">
    <location>
        <begin position="1139"/>
        <end position="1217"/>
    </location>
</feature>
<reference evidence="3" key="2">
    <citation type="submission" date="2010-07" db="EMBL/GenBank/DDBJ databases">
        <authorList>
            <consortium name="The Broad Institute Genome Sequencing Platform"/>
            <consortium name="Broad Institute Genome Sequencing Center for Infectious Disease"/>
            <person name="Ma L.-J."/>
            <person name="Dead R."/>
            <person name="Young S."/>
            <person name="Zeng Q."/>
            <person name="Koehrsen M."/>
            <person name="Alvarado L."/>
            <person name="Berlin A."/>
            <person name="Chapman S.B."/>
            <person name="Chen Z."/>
            <person name="Freedman E."/>
            <person name="Gellesch M."/>
            <person name="Goldberg J."/>
            <person name="Griggs A."/>
            <person name="Gujja S."/>
            <person name="Heilman E.R."/>
            <person name="Heiman D."/>
            <person name="Hepburn T."/>
            <person name="Howarth C."/>
            <person name="Jen D."/>
            <person name="Larson L."/>
            <person name="Mehta T."/>
            <person name="Neiman D."/>
            <person name="Pearson M."/>
            <person name="Roberts A."/>
            <person name="Saif S."/>
            <person name="Shea T."/>
            <person name="Shenoy N."/>
            <person name="Sisk P."/>
            <person name="Stolte C."/>
            <person name="Sykes S."/>
            <person name="Walk T."/>
            <person name="White J."/>
            <person name="Yandava C."/>
            <person name="Haas B."/>
            <person name="Nusbaum C."/>
            <person name="Birren B."/>
        </authorList>
    </citation>
    <scope>NUCLEOTIDE SEQUENCE</scope>
    <source>
        <strain evidence="3">R3-111a-1</strain>
    </source>
</reference>
<dbReference type="Gene3D" id="1.25.10.10">
    <property type="entry name" value="Leucine-rich Repeat Variant"/>
    <property type="match status" value="1"/>
</dbReference>
<proteinExistence type="predicted"/>
<dbReference type="PANTHER" id="PTHR11199:SF0">
    <property type="entry name" value="LD34181P-RELATED"/>
    <property type="match status" value="1"/>
</dbReference>
<accession>J3NG36</accession>
<dbReference type="GO" id="GO:0005634">
    <property type="term" value="C:nucleus"/>
    <property type="evidence" value="ECO:0007669"/>
    <property type="project" value="TreeGrafter"/>
</dbReference>
<dbReference type="HOGENOM" id="CLU_003254_0_0_1"/>
<dbReference type="SUPFAM" id="SSF48371">
    <property type="entry name" value="ARM repeat"/>
    <property type="match status" value="1"/>
</dbReference>
<dbReference type="eggNOG" id="KOG2011">
    <property type="taxonomic scope" value="Eukaryota"/>
</dbReference>
<feature type="compositionally biased region" description="Acidic residues" evidence="1">
    <location>
        <begin position="91"/>
        <end position="104"/>
    </location>
</feature>
<dbReference type="Pfam" id="PF24571">
    <property type="entry name" value="HEAT_SCC3-SA"/>
    <property type="match status" value="1"/>
</dbReference>